<sequence length="81" mass="8548">MGHQLKLKATAVKDWVGDVSHNGGGPDLGFLSIGQQRFTVGYRKRILAGNDGGGDGSQGWGLIGDRGGNLDPKPFKWVNLG</sequence>
<dbReference type="AlphaFoldDB" id="A0A251STX1"/>
<organism evidence="2 3">
    <name type="scientific">Helianthus annuus</name>
    <name type="common">Common sunflower</name>
    <dbReference type="NCBI Taxonomy" id="4232"/>
    <lineage>
        <taxon>Eukaryota</taxon>
        <taxon>Viridiplantae</taxon>
        <taxon>Streptophyta</taxon>
        <taxon>Embryophyta</taxon>
        <taxon>Tracheophyta</taxon>
        <taxon>Spermatophyta</taxon>
        <taxon>Magnoliopsida</taxon>
        <taxon>eudicotyledons</taxon>
        <taxon>Gunneridae</taxon>
        <taxon>Pentapetalae</taxon>
        <taxon>asterids</taxon>
        <taxon>campanulids</taxon>
        <taxon>Asterales</taxon>
        <taxon>Asteraceae</taxon>
        <taxon>Asteroideae</taxon>
        <taxon>Heliantheae alliance</taxon>
        <taxon>Heliantheae</taxon>
        <taxon>Helianthus</taxon>
    </lineage>
</organism>
<evidence type="ECO:0000313" key="3">
    <source>
        <dbReference type="Proteomes" id="UP000215914"/>
    </source>
</evidence>
<name>A0A251STX1_HELAN</name>
<reference evidence="2" key="2">
    <citation type="submission" date="2017-02" db="EMBL/GenBank/DDBJ databases">
        <title>Sunflower complete genome.</title>
        <authorList>
            <person name="Langlade N."/>
            <person name="Munos S."/>
        </authorList>
    </citation>
    <scope>NUCLEOTIDE SEQUENCE [LARGE SCALE GENOMIC DNA]</scope>
    <source>
        <tissue evidence="2">Leaves</tissue>
    </source>
</reference>
<dbReference type="InParanoid" id="A0A251STX1"/>
<protein>
    <submittedName>
        <fullName evidence="2">Uncharacterized protein</fullName>
    </submittedName>
</protein>
<proteinExistence type="predicted"/>
<dbReference type="Proteomes" id="UP000215914">
    <property type="component" value="Chromosome 13"/>
</dbReference>
<dbReference type="EMBL" id="MNCJ02000328">
    <property type="protein sequence ID" value="KAF5774252.1"/>
    <property type="molecule type" value="Genomic_DNA"/>
</dbReference>
<dbReference type="EMBL" id="CM007902">
    <property type="protein sequence ID" value="OTG02268.1"/>
    <property type="molecule type" value="Genomic_DNA"/>
</dbReference>
<accession>A0A251STX1</accession>
<reference evidence="1" key="3">
    <citation type="submission" date="2020-06" db="EMBL/GenBank/DDBJ databases">
        <title>Helianthus annuus Genome sequencing and assembly Release 2.</title>
        <authorList>
            <person name="Gouzy J."/>
            <person name="Langlade N."/>
            <person name="Munos S."/>
        </authorList>
    </citation>
    <scope>NUCLEOTIDE SEQUENCE</scope>
    <source>
        <tissue evidence="1">Leaves</tissue>
    </source>
</reference>
<gene>
    <name evidence="2" type="ORF">HannXRQ_Chr13g0411121</name>
    <name evidence="1" type="ORF">HanXRQr2_Chr13g0598171</name>
</gene>
<dbReference type="Gramene" id="mRNA:HanXRQr2_Chr13g0598171">
    <property type="protein sequence ID" value="mRNA:HanXRQr2_Chr13g0598171"/>
    <property type="gene ID" value="HanXRQr2_Chr13g0598171"/>
</dbReference>
<reference evidence="1 3" key="1">
    <citation type="journal article" date="2017" name="Nature">
        <title>The sunflower genome provides insights into oil metabolism, flowering and Asterid evolution.</title>
        <authorList>
            <person name="Badouin H."/>
            <person name="Gouzy J."/>
            <person name="Grassa C.J."/>
            <person name="Murat F."/>
            <person name="Staton S.E."/>
            <person name="Cottret L."/>
            <person name="Lelandais-Briere C."/>
            <person name="Owens G.L."/>
            <person name="Carrere S."/>
            <person name="Mayjonade B."/>
            <person name="Legrand L."/>
            <person name="Gill N."/>
            <person name="Kane N.C."/>
            <person name="Bowers J.E."/>
            <person name="Hubner S."/>
            <person name="Bellec A."/>
            <person name="Berard A."/>
            <person name="Berges H."/>
            <person name="Blanchet N."/>
            <person name="Boniface M.C."/>
            <person name="Brunel D."/>
            <person name="Catrice O."/>
            <person name="Chaidir N."/>
            <person name="Claudel C."/>
            <person name="Donnadieu C."/>
            <person name="Faraut T."/>
            <person name="Fievet G."/>
            <person name="Helmstetter N."/>
            <person name="King M."/>
            <person name="Knapp S.J."/>
            <person name="Lai Z."/>
            <person name="Le Paslier M.C."/>
            <person name="Lippi Y."/>
            <person name="Lorenzon L."/>
            <person name="Mandel J.R."/>
            <person name="Marage G."/>
            <person name="Marchand G."/>
            <person name="Marquand E."/>
            <person name="Bret-Mestries E."/>
            <person name="Morien E."/>
            <person name="Nambeesan S."/>
            <person name="Nguyen T."/>
            <person name="Pegot-Espagnet P."/>
            <person name="Pouilly N."/>
            <person name="Raftis F."/>
            <person name="Sallet E."/>
            <person name="Schiex T."/>
            <person name="Thomas J."/>
            <person name="Vandecasteele C."/>
            <person name="Vares D."/>
            <person name="Vear F."/>
            <person name="Vautrin S."/>
            <person name="Crespi M."/>
            <person name="Mangin B."/>
            <person name="Burke J.M."/>
            <person name="Salse J."/>
            <person name="Munos S."/>
            <person name="Vincourt P."/>
            <person name="Rieseberg L.H."/>
            <person name="Langlade N.B."/>
        </authorList>
    </citation>
    <scope>NUCLEOTIDE SEQUENCE [LARGE SCALE GENOMIC DNA]</scope>
    <source>
        <strain evidence="3">cv. SF193</strain>
        <tissue evidence="1">Leaves</tissue>
    </source>
</reference>
<keyword evidence="3" id="KW-1185">Reference proteome</keyword>
<evidence type="ECO:0000313" key="2">
    <source>
        <dbReference type="EMBL" id="OTG02268.1"/>
    </source>
</evidence>
<evidence type="ECO:0000313" key="1">
    <source>
        <dbReference type="EMBL" id="KAF5774252.1"/>
    </source>
</evidence>